<gene>
    <name evidence="1" type="ORF">M23134_06096</name>
</gene>
<dbReference type="AlphaFoldDB" id="A1ZSI9"/>
<organism evidence="1 2">
    <name type="scientific">Microscilla marina ATCC 23134</name>
    <dbReference type="NCBI Taxonomy" id="313606"/>
    <lineage>
        <taxon>Bacteria</taxon>
        <taxon>Pseudomonadati</taxon>
        <taxon>Bacteroidota</taxon>
        <taxon>Cytophagia</taxon>
        <taxon>Cytophagales</taxon>
        <taxon>Microscillaceae</taxon>
        <taxon>Microscilla</taxon>
    </lineage>
</organism>
<evidence type="ECO:0000313" key="2">
    <source>
        <dbReference type="Proteomes" id="UP000004095"/>
    </source>
</evidence>
<name>A1ZSI9_MICM2</name>
<dbReference type="Proteomes" id="UP000004095">
    <property type="component" value="Unassembled WGS sequence"/>
</dbReference>
<protein>
    <submittedName>
        <fullName evidence="1">GTP-binding protein</fullName>
    </submittedName>
</protein>
<reference evidence="1 2" key="1">
    <citation type="submission" date="2007-01" db="EMBL/GenBank/DDBJ databases">
        <authorList>
            <person name="Haygood M."/>
            <person name="Podell S."/>
            <person name="Anderson C."/>
            <person name="Hopkinson B."/>
            <person name="Roe K."/>
            <person name="Barbeau K."/>
            <person name="Gaasterland T."/>
            <person name="Ferriera S."/>
            <person name="Johnson J."/>
            <person name="Kravitz S."/>
            <person name="Beeson K."/>
            <person name="Sutton G."/>
            <person name="Rogers Y.-H."/>
            <person name="Friedman R."/>
            <person name="Frazier M."/>
            <person name="Venter J.C."/>
        </authorList>
    </citation>
    <scope>NUCLEOTIDE SEQUENCE [LARGE SCALE GENOMIC DNA]</scope>
    <source>
        <strain evidence="1 2">ATCC 23134</strain>
    </source>
</reference>
<sequence>MNRLIRASYSLLNLITYFTAVKRSTRLDYYQWVQAPQQLGYTTDLTWFIS</sequence>
<proteinExistence type="predicted"/>
<dbReference type="EMBL" id="AAWS01000032">
    <property type="protein sequence ID" value="EAY26569.1"/>
    <property type="molecule type" value="Genomic_DNA"/>
</dbReference>
<keyword evidence="2" id="KW-1185">Reference proteome</keyword>
<comment type="caution">
    <text evidence="1">The sequence shown here is derived from an EMBL/GenBank/DDBJ whole genome shotgun (WGS) entry which is preliminary data.</text>
</comment>
<evidence type="ECO:0000313" key="1">
    <source>
        <dbReference type="EMBL" id="EAY26569.1"/>
    </source>
</evidence>
<accession>A1ZSI9</accession>